<dbReference type="PANTHER" id="PTHR23513:SF6">
    <property type="entry name" value="MAJOR FACILITATOR SUPERFAMILY ASSOCIATED DOMAIN-CONTAINING PROTEIN"/>
    <property type="match status" value="1"/>
</dbReference>
<name>A0A8J3BFV4_9ACTN</name>
<feature type="transmembrane region" description="Helical" evidence="6">
    <location>
        <begin position="339"/>
        <end position="363"/>
    </location>
</feature>
<evidence type="ECO:0000256" key="1">
    <source>
        <dbReference type="ARBA" id="ARBA00004651"/>
    </source>
</evidence>
<dbReference type="PANTHER" id="PTHR23513">
    <property type="entry name" value="INTEGRAL MEMBRANE EFFLUX PROTEIN-RELATED"/>
    <property type="match status" value="1"/>
</dbReference>
<evidence type="ECO:0000313" key="7">
    <source>
        <dbReference type="EMBL" id="GGK00818.1"/>
    </source>
</evidence>
<comment type="subcellular location">
    <subcellularLocation>
        <location evidence="1">Cell membrane</location>
        <topology evidence="1">Multi-pass membrane protein</topology>
    </subcellularLocation>
</comment>
<evidence type="ECO:0000256" key="2">
    <source>
        <dbReference type="ARBA" id="ARBA00022475"/>
    </source>
</evidence>
<feature type="transmembrane region" description="Helical" evidence="6">
    <location>
        <begin position="47"/>
        <end position="66"/>
    </location>
</feature>
<dbReference type="InterPro" id="IPR011701">
    <property type="entry name" value="MFS"/>
</dbReference>
<dbReference type="Proteomes" id="UP000649739">
    <property type="component" value="Unassembled WGS sequence"/>
</dbReference>
<accession>A0A8J3BFV4</accession>
<reference evidence="7" key="1">
    <citation type="journal article" date="2014" name="Int. J. Syst. Evol. Microbiol.">
        <title>Complete genome sequence of Corynebacterium casei LMG S-19264T (=DSM 44701T), isolated from a smear-ripened cheese.</title>
        <authorList>
            <consortium name="US DOE Joint Genome Institute (JGI-PGF)"/>
            <person name="Walter F."/>
            <person name="Albersmeier A."/>
            <person name="Kalinowski J."/>
            <person name="Ruckert C."/>
        </authorList>
    </citation>
    <scope>NUCLEOTIDE SEQUENCE</scope>
    <source>
        <strain evidence="7">JCM 3090</strain>
    </source>
</reference>
<protein>
    <submittedName>
        <fullName evidence="7">MFS transporter</fullName>
    </submittedName>
</protein>
<dbReference type="GO" id="GO:0022857">
    <property type="term" value="F:transmembrane transporter activity"/>
    <property type="evidence" value="ECO:0007669"/>
    <property type="project" value="InterPro"/>
</dbReference>
<feature type="transmembrane region" description="Helical" evidence="6">
    <location>
        <begin position="369"/>
        <end position="387"/>
    </location>
</feature>
<dbReference type="AlphaFoldDB" id="A0A8J3BFV4"/>
<dbReference type="RefSeq" id="WP_189171100.1">
    <property type="nucleotide sequence ID" value="NZ_BMQB01000007.1"/>
</dbReference>
<feature type="transmembrane region" description="Helical" evidence="6">
    <location>
        <begin position="282"/>
        <end position="301"/>
    </location>
</feature>
<evidence type="ECO:0000256" key="5">
    <source>
        <dbReference type="ARBA" id="ARBA00023136"/>
    </source>
</evidence>
<feature type="transmembrane region" description="Helical" evidence="6">
    <location>
        <begin position="73"/>
        <end position="93"/>
    </location>
</feature>
<evidence type="ECO:0000256" key="4">
    <source>
        <dbReference type="ARBA" id="ARBA00022989"/>
    </source>
</evidence>
<evidence type="ECO:0000256" key="3">
    <source>
        <dbReference type="ARBA" id="ARBA00022692"/>
    </source>
</evidence>
<reference evidence="7" key="2">
    <citation type="submission" date="2020-09" db="EMBL/GenBank/DDBJ databases">
        <authorList>
            <person name="Sun Q."/>
            <person name="Ohkuma M."/>
        </authorList>
    </citation>
    <scope>NUCLEOTIDE SEQUENCE</scope>
    <source>
        <strain evidence="7">JCM 3090</strain>
    </source>
</reference>
<feature type="transmembrane region" description="Helical" evidence="6">
    <location>
        <begin position="219"/>
        <end position="239"/>
    </location>
</feature>
<evidence type="ECO:0000313" key="8">
    <source>
        <dbReference type="Proteomes" id="UP000649739"/>
    </source>
</evidence>
<feature type="transmembrane region" description="Helical" evidence="6">
    <location>
        <begin position="307"/>
        <end position="327"/>
    </location>
</feature>
<feature type="transmembrane region" description="Helical" evidence="6">
    <location>
        <begin position="251"/>
        <end position="270"/>
    </location>
</feature>
<gene>
    <name evidence="7" type="ORF">GCM10010123_33430</name>
</gene>
<keyword evidence="5 6" id="KW-0472">Membrane</keyword>
<keyword evidence="4 6" id="KW-1133">Transmembrane helix</keyword>
<dbReference type="CDD" id="cd06173">
    <property type="entry name" value="MFS_MefA_like"/>
    <property type="match status" value="1"/>
</dbReference>
<organism evidence="7 8">
    <name type="scientific">Pilimelia anulata</name>
    <dbReference type="NCBI Taxonomy" id="53371"/>
    <lineage>
        <taxon>Bacteria</taxon>
        <taxon>Bacillati</taxon>
        <taxon>Actinomycetota</taxon>
        <taxon>Actinomycetes</taxon>
        <taxon>Micromonosporales</taxon>
        <taxon>Micromonosporaceae</taxon>
        <taxon>Pilimelia</taxon>
    </lineage>
</organism>
<keyword evidence="8" id="KW-1185">Reference proteome</keyword>
<proteinExistence type="predicted"/>
<dbReference type="InterPro" id="IPR036259">
    <property type="entry name" value="MFS_trans_sf"/>
</dbReference>
<dbReference type="EMBL" id="BMQB01000007">
    <property type="protein sequence ID" value="GGK00818.1"/>
    <property type="molecule type" value="Genomic_DNA"/>
</dbReference>
<dbReference type="GO" id="GO:0005886">
    <property type="term" value="C:plasma membrane"/>
    <property type="evidence" value="ECO:0007669"/>
    <property type="project" value="UniProtKB-SubCell"/>
</dbReference>
<keyword evidence="3 6" id="KW-0812">Transmembrane</keyword>
<feature type="transmembrane region" description="Helical" evidence="6">
    <location>
        <begin position="99"/>
        <end position="123"/>
    </location>
</feature>
<feature type="transmembrane region" description="Helical" evidence="6">
    <location>
        <begin position="12"/>
        <end position="35"/>
    </location>
</feature>
<evidence type="ECO:0000256" key="6">
    <source>
        <dbReference type="SAM" id="Phobius"/>
    </source>
</evidence>
<comment type="caution">
    <text evidence="7">The sequence shown here is derived from an EMBL/GenBank/DDBJ whole genome shotgun (WGS) entry which is preliminary data.</text>
</comment>
<dbReference type="Pfam" id="PF07690">
    <property type="entry name" value="MFS_1"/>
    <property type="match status" value="1"/>
</dbReference>
<keyword evidence="2" id="KW-1003">Cell membrane</keyword>
<sequence>MRTVLKLPEFPRLFAGLVANLVADSVLVLALAIWVKDLTGSDGLAGVTLFAVAAPMALAPLVGWVVDRFPRRPFFAAVNAGAAAALIPLFFVQGPHDVWMIYVVAALYGLAGIAGNATLSALLREMLPAPLLVEANGAVQTVKQGLRMCGPLVGAGLYVAVGPWSLAVVAATGFLLAAGAIASLPPARLRLHVPRQPLRDELKAGFSHLIGRAALRRTVVGAAVAMLALGFGEALIFAYVDRGLRLSDPGFVGVLMAVQGVGGLLGGLAAPAAIGRLGEIGGAALGLLLFVPATLALTIPILPVGMLAVVVFGAGVPMAIVGITTLVQRFTPAYLLGRVTAVNDAMIMGPQAASIGLGAVLVSFVDYRVLYLGIALVVGIAGTYLWRGRRLSPPIPRVRAIEPPTRATAPAAASRPTAAA</sequence>
<dbReference type="SUPFAM" id="SSF103473">
    <property type="entry name" value="MFS general substrate transporter"/>
    <property type="match status" value="1"/>
</dbReference>
<dbReference type="Gene3D" id="1.20.1250.20">
    <property type="entry name" value="MFS general substrate transporter like domains"/>
    <property type="match status" value="1"/>
</dbReference>